<organism evidence="10 11">
    <name type="scientific">Ilex paraguariensis</name>
    <name type="common">yerba mate</name>
    <dbReference type="NCBI Taxonomy" id="185542"/>
    <lineage>
        <taxon>Eukaryota</taxon>
        <taxon>Viridiplantae</taxon>
        <taxon>Streptophyta</taxon>
        <taxon>Embryophyta</taxon>
        <taxon>Tracheophyta</taxon>
        <taxon>Spermatophyta</taxon>
        <taxon>Magnoliopsida</taxon>
        <taxon>eudicotyledons</taxon>
        <taxon>Gunneridae</taxon>
        <taxon>Pentapetalae</taxon>
        <taxon>asterids</taxon>
        <taxon>campanulids</taxon>
        <taxon>Aquifoliales</taxon>
        <taxon>Aquifoliaceae</taxon>
        <taxon>Ilex</taxon>
    </lineage>
</organism>
<dbReference type="SUPFAM" id="SSF51197">
    <property type="entry name" value="Clavaminate synthase-like"/>
    <property type="match status" value="1"/>
</dbReference>
<dbReference type="Proteomes" id="UP001642360">
    <property type="component" value="Unassembled WGS sequence"/>
</dbReference>
<evidence type="ECO:0000259" key="9">
    <source>
        <dbReference type="PROSITE" id="PS51471"/>
    </source>
</evidence>
<dbReference type="PROSITE" id="PS51471">
    <property type="entry name" value="FE2OG_OXY"/>
    <property type="match status" value="1"/>
</dbReference>
<evidence type="ECO:0000313" key="10">
    <source>
        <dbReference type="EMBL" id="CAK9140639.1"/>
    </source>
</evidence>
<evidence type="ECO:0000256" key="7">
    <source>
        <dbReference type="ARBA" id="ARBA00052233"/>
    </source>
</evidence>
<proteinExistence type="inferred from homology"/>
<evidence type="ECO:0000256" key="5">
    <source>
        <dbReference type="ARBA" id="ARBA00023002"/>
    </source>
</evidence>
<keyword evidence="5 8" id="KW-0560">Oxidoreductase</keyword>
<keyword evidence="4" id="KW-0223">Dioxygenase</keyword>
<evidence type="ECO:0000313" key="11">
    <source>
        <dbReference type="Proteomes" id="UP001642360"/>
    </source>
</evidence>
<dbReference type="GO" id="GO:0046872">
    <property type="term" value="F:metal ion binding"/>
    <property type="evidence" value="ECO:0007669"/>
    <property type="project" value="UniProtKB-KW"/>
</dbReference>
<dbReference type="Pfam" id="PF14226">
    <property type="entry name" value="DIOX_N"/>
    <property type="match status" value="1"/>
</dbReference>
<dbReference type="PANTHER" id="PTHR47991">
    <property type="entry name" value="OXOGLUTARATE/IRON-DEPENDENT DIOXYGENASE"/>
    <property type="match status" value="1"/>
</dbReference>
<keyword evidence="11" id="KW-1185">Reference proteome</keyword>
<evidence type="ECO:0000256" key="8">
    <source>
        <dbReference type="RuleBase" id="RU003682"/>
    </source>
</evidence>
<dbReference type="AlphaFoldDB" id="A0ABC8R6R6"/>
<evidence type="ECO:0000256" key="4">
    <source>
        <dbReference type="ARBA" id="ARBA00022964"/>
    </source>
</evidence>
<dbReference type="Pfam" id="PF03171">
    <property type="entry name" value="2OG-FeII_Oxy"/>
    <property type="match status" value="1"/>
</dbReference>
<feature type="domain" description="Fe2OG dioxygenase" evidence="9">
    <location>
        <begin position="186"/>
        <end position="288"/>
    </location>
</feature>
<protein>
    <recommendedName>
        <fullName evidence="9">Fe2OG dioxygenase domain-containing protein</fullName>
    </recommendedName>
</protein>
<dbReference type="InterPro" id="IPR027443">
    <property type="entry name" value="IPNS-like_sf"/>
</dbReference>
<sequence length="339" mass="38323">MEKLISIRSNIQTVPESYVLPPDRRPGKQDVPLCKTIPVIDLKGEHAHDKAELIQKIIKASQEFGFFQVINHGVPEELMRNALMVGAEFFDMPAEEKASFYSEDPKKSCRLYTSIDYVREKVHFWRDTFRHPCHPLEDHVKDWPEKPARYREVVGSYAVEVRKLGMWLLDLICEGIGLKPGYLGSGLSQVQLMALNHYPPCPDPSLTLGLPKHSDVNLITLLNQGEVNGLQVLKDERWLAVEPVTNVFVVNIGHMLQIISNGKLRSADHRVVTNTSVARTTVASFIFPSSDSLVEPARPLTNKGSPPRYKAFICKDFVSTYIADTHEGKPPLERYELDP</sequence>
<comment type="catalytic activity">
    <reaction evidence="7">
        <text>salicylate + NADH + O2 + H(+) = 2,3-dihydroxybenzoate + NAD(+) + H2O</text>
        <dbReference type="Rhea" id="RHEA:51792"/>
        <dbReference type="ChEBI" id="CHEBI:15377"/>
        <dbReference type="ChEBI" id="CHEBI:15378"/>
        <dbReference type="ChEBI" id="CHEBI:15379"/>
        <dbReference type="ChEBI" id="CHEBI:30762"/>
        <dbReference type="ChEBI" id="CHEBI:36654"/>
        <dbReference type="ChEBI" id="CHEBI:57540"/>
        <dbReference type="ChEBI" id="CHEBI:57945"/>
    </reaction>
</comment>
<dbReference type="Gene3D" id="2.60.120.330">
    <property type="entry name" value="B-lactam Antibiotic, Isopenicillin N Synthase, Chain"/>
    <property type="match status" value="1"/>
</dbReference>
<evidence type="ECO:0000256" key="6">
    <source>
        <dbReference type="ARBA" id="ARBA00023004"/>
    </source>
</evidence>
<accession>A0ABC8R6R6</accession>
<keyword evidence="3 8" id="KW-0479">Metal-binding</keyword>
<keyword evidence="6 8" id="KW-0408">Iron</keyword>
<reference evidence="10 11" key="1">
    <citation type="submission" date="2024-02" db="EMBL/GenBank/DDBJ databases">
        <authorList>
            <person name="Vignale AGUSTIN F."/>
            <person name="Sosa J E."/>
            <person name="Modenutti C."/>
        </authorList>
    </citation>
    <scope>NUCLEOTIDE SEQUENCE [LARGE SCALE GENOMIC DNA]</scope>
</reference>
<name>A0ABC8R6R6_9AQUA</name>
<evidence type="ECO:0000256" key="2">
    <source>
        <dbReference type="ARBA" id="ARBA00008056"/>
    </source>
</evidence>
<dbReference type="InterPro" id="IPR044861">
    <property type="entry name" value="IPNS-like_FE2OG_OXY"/>
</dbReference>
<comment type="cofactor">
    <cofactor evidence="1">
        <name>L-ascorbate</name>
        <dbReference type="ChEBI" id="CHEBI:38290"/>
    </cofactor>
</comment>
<evidence type="ECO:0000256" key="1">
    <source>
        <dbReference type="ARBA" id="ARBA00001961"/>
    </source>
</evidence>
<comment type="caution">
    <text evidence="10">The sequence shown here is derived from an EMBL/GenBank/DDBJ whole genome shotgun (WGS) entry which is preliminary data.</text>
</comment>
<dbReference type="InterPro" id="IPR026992">
    <property type="entry name" value="DIOX_N"/>
</dbReference>
<dbReference type="FunFam" id="2.60.120.330:FF:000007">
    <property type="entry name" value="Protein DMR6-like oxygenase 2"/>
    <property type="match status" value="1"/>
</dbReference>
<gene>
    <name evidence="10" type="ORF">ILEXP_LOCUS8146</name>
</gene>
<dbReference type="GO" id="GO:0051213">
    <property type="term" value="F:dioxygenase activity"/>
    <property type="evidence" value="ECO:0007669"/>
    <property type="project" value="UniProtKB-KW"/>
</dbReference>
<dbReference type="InterPro" id="IPR050295">
    <property type="entry name" value="Plant_2OG-oxidoreductases"/>
</dbReference>
<dbReference type="GO" id="GO:0016705">
    <property type="term" value="F:oxidoreductase activity, acting on paired donors, with incorporation or reduction of molecular oxygen"/>
    <property type="evidence" value="ECO:0007669"/>
    <property type="project" value="UniProtKB-ARBA"/>
</dbReference>
<evidence type="ECO:0000256" key="3">
    <source>
        <dbReference type="ARBA" id="ARBA00022723"/>
    </source>
</evidence>
<dbReference type="GO" id="GO:0002229">
    <property type="term" value="P:defense response to oomycetes"/>
    <property type="evidence" value="ECO:0007669"/>
    <property type="project" value="UniProtKB-ARBA"/>
</dbReference>
<comment type="similarity">
    <text evidence="2 8">Belongs to the iron/ascorbate-dependent oxidoreductase family.</text>
</comment>
<dbReference type="EMBL" id="CAUOFW020001059">
    <property type="protein sequence ID" value="CAK9140639.1"/>
    <property type="molecule type" value="Genomic_DNA"/>
</dbReference>
<dbReference type="InterPro" id="IPR005123">
    <property type="entry name" value="Oxoglu/Fe-dep_dioxygenase_dom"/>
</dbReference>